<dbReference type="NCBIfam" id="TIGR02464">
    <property type="entry name" value="ribofla_fusion"/>
    <property type="match status" value="1"/>
</dbReference>
<dbReference type="CDD" id="cd15457">
    <property type="entry name" value="NADAR"/>
    <property type="match status" value="1"/>
</dbReference>
<evidence type="ECO:0000313" key="2">
    <source>
        <dbReference type="EMBL" id="CEK58766.1"/>
    </source>
</evidence>
<sequence length="180" mass="20839">MAEKVVPKKGKVNVNPPEEKGESYVFFYGKQSPFSQHHPAKFSIDGVVFNCAEQYMMYAKAVLFKDEEMKKKIMSSDNPVLQKKFGRQVKNFEKDVWNQEAEKVVKTSTRAKFDQNEDLRKELFATFPKTFAEASPRDRIWGIGLGASNPKALNKSNWRGRNKLGYILTEVRNELMKDYE</sequence>
<accession>A0A0B6YSJ9</accession>
<protein>
    <recommendedName>
        <fullName evidence="1">NADAR domain-containing protein</fullName>
    </recommendedName>
</protein>
<dbReference type="Gene3D" id="1.10.357.40">
    <property type="entry name" value="YbiA-like"/>
    <property type="match status" value="1"/>
</dbReference>
<dbReference type="Pfam" id="PF08719">
    <property type="entry name" value="NADAR"/>
    <property type="match status" value="1"/>
</dbReference>
<feature type="domain" description="NADAR" evidence="1">
    <location>
        <begin position="26"/>
        <end position="175"/>
    </location>
</feature>
<dbReference type="InterPro" id="IPR012816">
    <property type="entry name" value="NADAR"/>
</dbReference>
<name>A0A0B6YSJ9_9EUPU</name>
<evidence type="ECO:0000259" key="1">
    <source>
        <dbReference type="Pfam" id="PF08719"/>
    </source>
</evidence>
<dbReference type="InterPro" id="IPR037238">
    <property type="entry name" value="YbiA-like_sf"/>
</dbReference>
<organism evidence="2">
    <name type="scientific">Arion vulgaris</name>
    <dbReference type="NCBI Taxonomy" id="1028688"/>
    <lineage>
        <taxon>Eukaryota</taxon>
        <taxon>Metazoa</taxon>
        <taxon>Spiralia</taxon>
        <taxon>Lophotrochozoa</taxon>
        <taxon>Mollusca</taxon>
        <taxon>Gastropoda</taxon>
        <taxon>Heterobranchia</taxon>
        <taxon>Euthyneura</taxon>
        <taxon>Panpulmonata</taxon>
        <taxon>Eupulmonata</taxon>
        <taxon>Stylommatophora</taxon>
        <taxon>Helicina</taxon>
        <taxon>Arionoidea</taxon>
        <taxon>Arionidae</taxon>
        <taxon>Arion</taxon>
    </lineage>
</organism>
<dbReference type="AlphaFoldDB" id="A0A0B6YSJ9"/>
<dbReference type="SUPFAM" id="SSF143990">
    <property type="entry name" value="YbiA-like"/>
    <property type="match status" value="1"/>
</dbReference>
<reference evidence="2" key="1">
    <citation type="submission" date="2014-12" db="EMBL/GenBank/DDBJ databases">
        <title>Insight into the proteome of Arion vulgaris.</title>
        <authorList>
            <person name="Aradska J."/>
            <person name="Bulat T."/>
            <person name="Smidak R."/>
            <person name="Sarate P."/>
            <person name="Gangsoo J."/>
            <person name="Sialana F."/>
            <person name="Bilban M."/>
            <person name="Lubec G."/>
        </authorList>
    </citation>
    <scope>NUCLEOTIDE SEQUENCE</scope>
    <source>
        <tissue evidence="2">Skin</tissue>
    </source>
</reference>
<proteinExistence type="predicted"/>
<dbReference type="EMBL" id="HACG01011901">
    <property type="protein sequence ID" value="CEK58766.1"/>
    <property type="molecule type" value="Transcribed_RNA"/>
</dbReference>
<gene>
    <name evidence="2" type="primary">ORF34129</name>
</gene>